<evidence type="ECO:0000256" key="3">
    <source>
        <dbReference type="RuleBase" id="RU000489"/>
    </source>
</evidence>
<dbReference type="Proteomes" id="UP000192247">
    <property type="component" value="Unassembled WGS sequence"/>
</dbReference>
<dbReference type="EMBL" id="MNPL01012306">
    <property type="protein sequence ID" value="OQR72215.1"/>
    <property type="molecule type" value="Genomic_DNA"/>
</dbReference>
<keyword evidence="5" id="KW-0732">Signal</keyword>
<feature type="domain" description="GH18" evidence="6">
    <location>
        <begin position="54"/>
        <end position="492"/>
    </location>
</feature>
<evidence type="ECO:0000313" key="8">
    <source>
        <dbReference type="Proteomes" id="UP000192247"/>
    </source>
</evidence>
<dbReference type="InParanoid" id="A0A1V9XF86"/>
<keyword evidence="8" id="KW-1185">Reference proteome</keyword>
<dbReference type="PANTHER" id="PTHR11177:SF317">
    <property type="entry name" value="CHITINASE 12-RELATED"/>
    <property type="match status" value="1"/>
</dbReference>
<dbReference type="GO" id="GO:0008061">
    <property type="term" value="F:chitin binding"/>
    <property type="evidence" value="ECO:0007669"/>
    <property type="project" value="InterPro"/>
</dbReference>
<feature type="chain" id="PRO_5010700539" evidence="5">
    <location>
        <begin position="25"/>
        <end position="502"/>
    </location>
</feature>
<gene>
    <name evidence="7" type="ORF">BIW11_10527</name>
</gene>
<dbReference type="GO" id="GO:0004568">
    <property type="term" value="F:chitinase activity"/>
    <property type="evidence" value="ECO:0007669"/>
    <property type="project" value="TreeGrafter"/>
</dbReference>
<evidence type="ECO:0000256" key="2">
    <source>
        <dbReference type="ARBA" id="ARBA00023295"/>
    </source>
</evidence>
<keyword evidence="1 3" id="KW-0378">Hydrolase</keyword>
<evidence type="ECO:0000259" key="6">
    <source>
        <dbReference type="PROSITE" id="PS51910"/>
    </source>
</evidence>
<evidence type="ECO:0000256" key="5">
    <source>
        <dbReference type="SAM" id="SignalP"/>
    </source>
</evidence>
<comment type="caution">
    <text evidence="7">The sequence shown here is derived from an EMBL/GenBank/DDBJ whole genome shotgun (WGS) entry which is preliminary data.</text>
</comment>
<dbReference type="SUPFAM" id="SSF51445">
    <property type="entry name" value="(Trans)glycosidases"/>
    <property type="match status" value="2"/>
</dbReference>
<sequence>MSVMCRRLCAVLLLIAGSLGGALSLKPAQVSNATNKASNAVVKAIVPAPIEQVTRVSCYYRWMHRRIGPQQLRVLNRSPHGNSHQGQKYAACTHIILAFASVGDDFQVNLTEIGGIQGVARFVREGRPTPTTRMMLSIGGGRNEANFAPMVADPVALNTFQVSLGRLIRDTGLDGIDFDWEFPNILQAGQFARLLQQTRLTLNAVAESRYAAQRRRTAAKADRDQTVGQMHSAVTTKANSIHGSGNKTDTADVFRLPQAKQVAQKFQELDLSVAVPGSFTLTAGYKPDYLRDNCTFINVMTYDLILYEAWHPFATLHSALYGQGGLFGLLTPFSTSYAMEFWADLGIPNHMLLLGIPTYGVAYELDDASQNQLFSSVKGYSAFGANVGFDLTCRIRASHPDHVHFSQLARVPYVYDNKGNWITYDDERSVAEKATFAIQKGYGGVMIFSLNADDPWGLCAKMANDTKTDVKNDPCSERFPLTRIAARTLREASLNIERSVRS</sequence>
<proteinExistence type="inferred from homology"/>
<dbReference type="GO" id="GO:0006032">
    <property type="term" value="P:chitin catabolic process"/>
    <property type="evidence" value="ECO:0007669"/>
    <property type="project" value="TreeGrafter"/>
</dbReference>
<reference evidence="7 8" key="1">
    <citation type="journal article" date="2017" name="Gigascience">
        <title>Draft genome of the honey bee ectoparasitic mite, Tropilaelaps mercedesae, is shaped by the parasitic life history.</title>
        <authorList>
            <person name="Dong X."/>
            <person name="Armstrong S.D."/>
            <person name="Xia D."/>
            <person name="Makepeace B.L."/>
            <person name="Darby A.C."/>
            <person name="Kadowaki T."/>
        </authorList>
    </citation>
    <scope>NUCLEOTIDE SEQUENCE [LARGE SCALE GENOMIC DNA]</scope>
    <source>
        <strain evidence="7">Wuxi-XJTLU</strain>
    </source>
</reference>
<organism evidence="7 8">
    <name type="scientific">Tropilaelaps mercedesae</name>
    <dbReference type="NCBI Taxonomy" id="418985"/>
    <lineage>
        <taxon>Eukaryota</taxon>
        <taxon>Metazoa</taxon>
        <taxon>Ecdysozoa</taxon>
        <taxon>Arthropoda</taxon>
        <taxon>Chelicerata</taxon>
        <taxon>Arachnida</taxon>
        <taxon>Acari</taxon>
        <taxon>Parasitiformes</taxon>
        <taxon>Mesostigmata</taxon>
        <taxon>Gamasina</taxon>
        <taxon>Dermanyssoidea</taxon>
        <taxon>Laelapidae</taxon>
        <taxon>Tropilaelaps</taxon>
    </lineage>
</organism>
<dbReference type="AlphaFoldDB" id="A0A1V9XF86"/>
<protein>
    <submittedName>
        <fullName evidence="7">Chitinase-3 protein 1-like</fullName>
    </submittedName>
</protein>
<dbReference type="SMART" id="SM00636">
    <property type="entry name" value="Glyco_18"/>
    <property type="match status" value="1"/>
</dbReference>
<dbReference type="PANTHER" id="PTHR11177">
    <property type="entry name" value="CHITINASE"/>
    <property type="match status" value="1"/>
</dbReference>
<keyword evidence="2 3" id="KW-0326">Glycosidase</keyword>
<evidence type="ECO:0000313" key="7">
    <source>
        <dbReference type="EMBL" id="OQR72215.1"/>
    </source>
</evidence>
<dbReference type="PROSITE" id="PS51910">
    <property type="entry name" value="GH18_2"/>
    <property type="match status" value="1"/>
</dbReference>
<feature type="signal peptide" evidence="5">
    <location>
        <begin position="1"/>
        <end position="24"/>
    </location>
</feature>
<evidence type="ECO:0000256" key="1">
    <source>
        <dbReference type="ARBA" id="ARBA00022801"/>
    </source>
</evidence>
<comment type="similarity">
    <text evidence="4">Belongs to the glycosyl hydrolase 18 family.</text>
</comment>
<dbReference type="PROSITE" id="PS01095">
    <property type="entry name" value="GH18_1"/>
    <property type="match status" value="1"/>
</dbReference>
<dbReference type="GO" id="GO:0005975">
    <property type="term" value="P:carbohydrate metabolic process"/>
    <property type="evidence" value="ECO:0007669"/>
    <property type="project" value="InterPro"/>
</dbReference>
<dbReference type="Gene3D" id="3.20.20.80">
    <property type="entry name" value="Glycosidases"/>
    <property type="match status" value="2"/>
</dbReference>
<dbReference type="InterPro" id="IPR011583">
    <property type="entry name" value="Chitinase_II/V-like_cat"/>
</dbReference>
<dbReference type="Pfam" id="PF00704">
    <property type="entry name" value="Glyco_hydro_18"/>
    <property type="match status" value="2"/>
</dbReference>
<name>A0A1V9XF86_9ACAR</name>
<dbReference type="InterPro" id="IPR017853">
    <property type="entry name" value="GH"/>
</dbReference>
<dbReference type="STRING" id="418985.A0A1V9XF86"/>
<accession>A0A1V9XF86</accession>
<dbReference type="OrthoDB" id="76388at2759"/>
<evidence type="ECO:0000256" key="4">
    <source>
        <dbReference type="RuleBase" id="RU004453"/>
    </source>
</evidence>
<dbReference type="InterPro" id="IPR001579">
    <property type="entry name" value="Glyco_hydro_18_chit_AS"/>
</dbReference>
<dbReference type="InterPro" id="IPR050314">
    <property type="entry name" value="Glycosyl_Hydrlase_18"/>
</dbReference>
<dbReference type="InterPro" id="IPR001223">
    <property type="entry name" value="Glyco_hydro18_cat"/>
</dbReference>
<dbReference type="GO" id="GO:0005576">
    <property type="term" value="C:extracellular region"/>
    <property type="evidence" value="ECO:0007669"/>
    <property type="project" value="TreeGrafter"/>
</dbReference>